<dbReference type="Proteomes" id="UP000801864">
    <property type="component" value="Unassembled WGS sequence"/>
</dbReference>
<protein>
    <submittedName>
        <fullName evidence="2">Uncharacterized protein</fullName>
    </submittedName>
</protein>
<comment type="caution">
    <text evidence="2">The sequence shown here is derived from an EMBL/GenBank/DDBJ whole genome shotgun (WGS) entry which is preliminary data.</text>
</comment>
<dbReference type="EMBL" id="QLNT01000020">
    <property type="protein sequence ID" value="KAF3063012.1"/>
    <property type="molecule type" value="Genomic_DNA"/>
</dbReference>
<dbReference type="AlphaFoldDB" id="A0A9P4X8M0"/>
<reference evidence="2 3" key="1">
    <citation type="submission" date="2018-06" db="EMBL/GenBank/DDBJ databases">
        <title>Genome analysis of cellulolytic fungus Trichoderma lentiforme CFAM-422.</title>
        <authorList>
            <person name="Steindorff A.S."/>
            <person name="Formighieri E.F."/>
            <person name="Midorikawa G.E.O."/>
            <person name="Tamietti M.S."/>
            <person name="Ramos E.Z."/>
            <person name="Silva A.S."/>
            <person name="Bon E.P.S."/>
            <person name="Mendes T.D."/>
            <person name="Damaso M.C.T."/>
            <person name="Favaro L.C.L."/>
        </authorList>
    </citation>
    <scope>NUCLEOTIDE SEQUENCE [LARGE SCALE GENOMIC DNA]</scope>
    <source>
        <strain evidence="2 3">CFAM-422</strain>
    </source>
</reference>
<evidence type="ECO:0000313" key="3">
    <source>
        <dbReference type="Proteomes" id="UP000801864"/>
    </source>
</evidence>
<proteinExistence type="predicted"/>
<sequence>MDCSKTEAFIRKPRKRAMPLFPKSFDECRKSNAKEWNVFTPDVDVSKYKETLSNDQEKILHNRAENLVWRAVGAEFYHASEFYWEICAWHDIFDLIHNDGKLRVDKRPYKFVETDSNGELSVKRRIPDATFGIKTFDKICNWLGFPAYRRDVKKEPEPLLLEYRLREMMRNESCGLVVDGVWGETGLIFPFAAYEAKSKSHRYDDSAEKQVQHACQTYLAMLDDLARDPNNVTEYQTKESSQFQFFAFTSSASFWEVHVAWSSLEECMMETIWKGDIRKYSEAMQLIYIVDQIHDFAIEQHYPFVLKHLEAWYARDNQYHVYSSEWYCYPERRPLLPRKRAMPLVPQLFSNLRERDSLTTKAKLCLRFYPIVRTSQYQKTLSSRQIDIINQRASKLCRSVQNMKGQEFSEFSWEVSAWQYVFGLIREDEWLKMDKKAYKFVEEDSDGKKIVKTRTPDATFGLATFDPKTLHLNRQSMATGYQADYINKELDDRLSQDRLKSMTNNLNCSLVVDGSWGNANIVFPFAVYEAKKREADYRNAKQQIQHACQIYLSMLDDLARNPANVAKYQSANSSHCQMFAFVSYGSQWAIYVAWSSSKTCNIELLWTGDVASFTNALNLLCIVDQIHDYAAKYHRPYVLDHLTPWLAWSEQHRDDVAPLEGVKPNHRSWRCFESDMSLFRKNKLQQAREQKMKSQALTGASRSKKSRERKATGDTPTQNRVIKKVQRNDEQKSQQEGLAE</sequence>
<feature type="region of interest" description="Disordered" evidence="1">
    <location>
        <begin position="683"/>
        <end position="740"/>
    </location>
</feature>
<keyword evidence="3" id="KW-1185">Reference proteome</keyword>
<gene>
    <name evidence="2" type="ORF">CFAM422_010489</name>
</gene>
<name>A0A9P4X8M0_9HYPO</name>
<evidence type="ECO:0000256" key="1">
    <source>
        <dbReference type="SAM" id="MobiDB-lite"/>
    </source>
</evidence>
<organism evidence="2 3">
    <name type="scientific">Trichoderma lentiforme</name>
    <dbReference type="NCBI Taxonomy" id="1567552"/>
    <lineage>
        <taxon>Eukaryota</taxon>
        <taxon>Fungi</taxon>
        <taxon>Dikarya</taxon>
        <taxon>Ascomycota</taxon>
        <taxon>Pezizomycotina</taxon>
        <taxon>Sordariomycetes</taxon>
        <taxon>Hypocreomycetidae</taxon>
        <taxon>Hypocreales</taxon>
        <taxon>Hypocreaceae</taxon>
        <taxon>Trichoderma</taxon>
    </lineage>
</organism>
<evidence type="ECO:0000313" key="2">
    <source>
        <dbReference type="EMBL" id="KAF3063012.1"/>
    </source>
</evidence>
<accession>A0A9P4X8M0</accession>